<proteinExistence type="inferred from homology"/>
<name>A0A1H6IQW8_RUMFL</name>
<dbReference type="GO" id="GO:0003723">
    <property type="term" value="F:RNA binding"/>
    <property type="evidence" value="ECO:0007669"/>
    <property type="project" value="UniProtKB-KW"/>
</dbReference>
<dbReference type="InterPro" id="IPR050343">
    <property type="entry name" value="RsuA_PseudoU_synthase"/>
</dbReference>
<evidence type="ECO:0000313" key="8">
    <source>
        <dbReference type="Proteomes" id="UP000183190"/>
    </source>
</evidence>
<dbReference type="NCBIfam" id="TIGR00093">
    <property type="entry name" value="pseudouridine synthase"/>
    <property type="match status" value="1"/>
</dbReference>
<evidence type="ECO:0000256" key="1">
    <source>
        <dbReference type="ARBA" id="ARBA00008348"/>
    </source>
</evidence>
<feature type="domain" description="RNA-binding S4" evidence="6">
    <location>
        <begin position="4"/>
        <end position="72"/>
    </location>
</feature>
<dbReference type="Pfam" id="PF00849">
    <property type="entry name" value="PseudoU_synth_2"/>
    <property type="match status" value="1"/>
</dbReference>
<dbReference type="Proteomes" id="UP000183190">
    <property type="component" value="Unassembled WGS sequence"/>
</dbReference>
<dbReference type="CDD" id="cd00165">
    <property type="entry name" value="S4"/>
    <property type="match status" value="1"/>
</dbReference>
<dbReference type="InterPro" id="IPR020094">
    <property type="entry name" value="TruA/RsuA/RluB/E/F_N"/>
</dbReference>
<dbReference type="OrthoDB" id="9807213at2"/>
<organism evidence="7 8">
    <name type="scientific">Ruminococcus flavefaciens</name>
    <dbReference type="NCBI Taxonomy" id="1265"/>
    <lineage>
        <taxon>Bacteria</taxon>
        <taxon>Bacillati</taxon>
        <taxon>Bacillota</taxon>
        <taxon>Clostridia</taxon>
        <taxon>Eubacteriales</taxon>
        <taxon>Oscillospiraceae</taxon>
        <taxon>Ruminococcus</taxon>
    </lineage>
</organism>
<dbReference type="AlphaFoldDB" id="A0A1H6IQW8"/>
<accession>A0A1H6IQW8</accession>
<dbReference type="Pfam" id="PF01479">
    <property type="entry name" value="S4"/>
    <property type="match status" value="1"/>
</dbReference>
<dbReference type="InterPro" id="IPR000748">
    <property type="entry name" value="PsdUridine_synth_RsuA/RluB/E/F"/>
</dbReference>
<evidence type="ECO:0000256" key="4">
    <source>
        <dbReference type="PROSITE-ProRule" id="PRU00182"/>
    </source>
</evidence>
<sequence length="261" mass="29281">MAQIRLDKFISERTEYTRSQIKELAAKGKICLGGVVVKKSDTKIDPESADVTVCGQKIGSSRYKYILLNKPQGYVCSTDDKDGDTVLKLLPPEIRTKGMFPAGRLDKDSIGALLITDDGELAHNLLSPKHHIPKIYIVKLARPFENNYINKFENGIVLADGETCLPARVKKAENTDRLAFVELNEGKYHQVKRMFAAVGNHVELLMRVSLGALVLPEKLAIGECMELLHKDVENLFREQDFESFCDRYSPIFSANLINNLL</sequence>
<reference evidence="7 8" key="1">
    <citation type="submission" date="2016-10" db="EMBL/GenBank/DDBJ databases">
        <authorList>
            <person name="de Groot N.N."/>
        </authorList>
    </citation>
    <scope>NUCLEOTIDE SEQUENCE [LARGE SCALE GENOMIC DNA]</scope>
    <source>
        <strain evidence="7 8">YAD2003</strain>
    </source>
</reference>
<dbReference type="PANTHER" id="PTHR47683:SF4">
    <property type="entry name" value="PSEUDOURIDINE SYNTHASE"/>
    <property type="match status" value="1"/>
</dbReference>
<dbReference type="SUPFAM" id="SSF55174">
    <property type="entry name" value="Alpha-L RNA-binding motif"/>
    <property type="match status" value="1"/>
</dbReference>
<dbReference type="InterPro" id="IPR006145">
    <property type="entry name" value="PsdUridine_synth_RsuA/RluA"/>
</dbReference>
<dbReference type="Gene3D" id="3.30.70.1560">
    <property type="entry name" value="Alpha-L RNA-binding motif"/>
    <property type="match status" value="1"/>
</dbReference>
<dbReference type="GO" id="GO:0120159">
    <property type="term" value="F:rRNA pseudouridine synthase activity"/>
    <property type="evidence" value="ECO:0007669"/>
    <property type="project" value="UniProtKB-ARBA"/>
</dbReference>
<protein>
    <recommendedName>
        <fullName evidence="5">Pseudouridine synthase</fullName>
        <ecNumber evidence="5">5.4.99.-</ecNumber>
    </recommendedName>
</protein>
<evidence type="ECO:0000256" key="5">
    <source>
        <dbReference type="RuleBase" id="RU003887"/>
    </source>
</evidence>
<evidence type="ECO:0000313" key="7">
    <source>
        <dbReference type="EMBL" id="SEH51562.1"/>
    </source>
</evidence>
<evidence type="ECO:0000259" key="6">
    <source>
        <dbReference type="SMART" id="SM00363"/>
    </source>
</evidence>
<dbReference type="EC" id="5.4.99.-" evidence="5"/>
<dbReference type="InterPro" id="IPR018496">
    <property type="entry name" value="PsdUridine_synth_RsuA/RluB_CS"/>
</dbReference>
<dbReference type="SMART" id="SM00363">
    <property type="entry name" value="S4"/>
    <property type="match status" value="1"/>
</dbReference>
<evidence type="ECO:0000256" key="2">
    <source>
        <dbReference type="ARBA" id="ARBA00022884"/>
    </source>
</evidence>
<comment type="similarity">
    <text evidence="1 5">Belongs to the pseudouridine synthase RsuA family.</text>
</comment>
<dbReference type="InterPro" id="IPR020103">
    <property type="entry name" value="PsdUridine_synth_cat_dom_sf"/>
</dbReference>
<dbReference type="PANTHER" id="PTHR47683">
    <property type="entry name" value="PSEUDOURIDINE SYNTHASE FAMILY PROTEIN-RELATED"/>
    <property type="match status" value="1"/>
</dbReference>
<keyword evidence="3 5" id="KW-0413">Isomerase</keyword>
<dbReference type="Gene3D" id="3.10.290.10">
    <property type="entry name" value="RNA-binding S4 domain"/>
    <property type="match status" value="1"/>
</dbReference>
<evidence type="ECO:0000256" key="3">
    <source>
        <dbReference type="ARBA" id="ARBA00023235"/>
    </source>
</evidence>
<dbReference type="SUPFAM" id="SSF55120">
    <property type="entry name" value="Pseudouridine synthase"/>
    <property type="match status" value="1"/>
</dbReference>
<dbReference type="InterPro" id="IPR036986">
    <property type="entry name" value="S4_RNA-bd_sf"/>
</dbReference>
<dbReference type="PROSITE" id="PS50889">
    <property type="entry name" value="S4"/>
    <property type="match status" value="1"/>
</dbReference>
<dbReference type="RefSeq" id="WP_074715254.1">
    <property type="nucleotide sequence ID" value="NZ_FNWV01000003.1"/>
</dbReference>
<dbReference type="EMBL" id="FNWV01000003">
    <property type="protein sequence ID" value="SEH51562.1"/>
    <property type="molecule type" value="Genomic_DNA"/>
</dbReference>
<dbReference type="Gene3D" id="3.30.70.580">
    <property type="entry name" value="Pseudouridine synthase I, catalytic domain, N-terminal subdomain"/>
    <property type="match status" value="1"/>
</dbReference>
<dbReference type="PROSITE" id="PS01149">
    <property type="entry name" value="PSI_RSU"/>
    <property type="match status" value="1"/>
</dbReference>
<dbReference type="GO" id="GO:0000455">
    <property type="term" value="P:enzyme-directed rRNA pseudouridine synthesis"/>
    <property type="evidence" value="ECO:0007669"/>
    <property type="project" value="UniProtKB-ARBA"/>
</dbReference>
<keyword evidence="2 4" id="KW-0694">RNA-binding</keyword>
<dbReference type="CDD" id="cd02553">
    <property type="entry name" value="PseudoU_synth_RsuA"/>
    <property type="match status" value="1"/>
</dbReference>
<dbReference type="InterPro" id="IPR002942">
    <property type="entry name" value="S4_RNA-bd"/>
</dbReference>
<gene>
    <name evidence="7" type="ORF">SAMN02910265_01168</name>
</gene>
<dbReference type="InterPro" id="IPR042092">
    <property type="entry name" value="PsdUridine_s_RsuA/RluB/E/F_cat"/>
</dbReference>